<evidence type="ECO:0000313" key="2">
    <source>
        <dbReference type="EMBL" id="CAD2189532.1"/>
    </source>
</evidence>
<feature type="chain" id="PRO_5027646743" evidence="1">
    <location>
        <begin position="26"/>
        <end position="101"/>
    </location>
</feature>
<protein>
    <submittedName>
        <fullName evidence="2">Uncharacterized protein</fullName>
    </submittedName>
</protein>
<organism evidence="2 3">
    <name type="scientific">Meloidogyne enterolobii</name>
    <name type="common">Root-knot nematode worm</name>
    <name type="synonym">Meloidogyne mayaguensis</name>
    <dbReference type="NCBI Taxonomy" id="390850"/>
    <lineage>
        <taxon>Eukaryota</taxon>
        <taxon>Metazoa</taxon>
        <taxon>Ecdysozoa</taxon>
        <taxon>Nematoda</taxon>
        <taxon>Chromadorea</taxon>
        <taxon>Rhabditida</taxon>
        <taxon>Tylenchina</taxon>
        <taxon>Tylenchomorpha</taxon>
        <taxon>Tylenchoidea</taxon>
        <taxon>Meloidogynidae</taxon>
        <taxon>Meloidogyninae</taxon>
        <taxon>Meloidogyne</taxon>
    </lineage>
</organism>
<keyword evidence="1" id="KW-0732">Signal</keyword>
<accession>A0A6V7WRJ5</accession>
<reference evidence="2 3" key="1">
    <citation type="submission" date="2020-08" db="EMBL/GenBank/DDBJ databases">
        <authorList>
            <person name="Koutsovoulos G."/>
            <person name="Danchin GJ E."/>
        </authorList>
    </citation>
    <scope>NUCLEOTIDE SEQUENCE [LARGE SCALE GENOMIC DNA]</scope>
</reference>
<sequence>MKSNFLFLIITISIVILLSVDQSNGYCCKVSNFLWGHPPDCNMLGCNCDCAKCVDVIDKGCCLAQKTGIGLCSKRRKRSLMEQDLKSFFGDDYEKMLNEEK</sequence>
<name>A0A6V7WRJ5_MELEN</name>
<dbReference type="AlphaFoldDB" id="A0A6V7WRJ5"/>
<evidence type="ECO:0000256" key="1">
    <source>
        <dbReference type="SAM" id="SignalP"/>
    </source>
</evidence>
<comment type="caution">
    <text evidence="2">The sequence shown here is derived from an EMBL/GenBank/DDBJ whole genome shotgun (WGS) entry which is preliminary data.</text>
</comment>
<gene>
    <name evidence="2" type="ORF">MENT_LOCUS42257</name>
</gene>
<evidence type="ECO:0000313" key="3">
    <source>
        <dbReference type="Proteomes" id="UP000580250"/>
    </source>
</evidence>
<feature type="signal peptide" evidence="1">
    <location>
        <begin position="1"/>
        <end position="25"/>
    </location>
</feature>
<dbReference type="EMBL" id="CAJEWN010000754">
    <property type="protein sequence ID" value="CAD2189532.1"/>
    <property type="molecule type" value="Genomic_DNA"/>
</dbReference>
<dbReference type="OrthoDB" id="5869316at2759"/>
<proteinExistence type="predicted"/>
<dbReference type="Proteomes" id="UP000580250">
    <property type="component" value="Unassembled WGS sequence"/>
</dbReference>